<keyword evidence="4" id="KW-0547">Nucleotide-binding</keyword>
<dbReference type="EMBL" id="NKXS01001036">
    <property type="protein sequence ID" value="PIN20947.1"/>
    <property type="molecule type" value="Genomic_DNA"/>
</dbReference>
<dbReference type="NCBIfam" id="TIGR00457">
    <property type="entry name" value="asnS"/>
    <property type="match status" value="1"/>
</dbReference>
<dbReference type="SUPFAM" id="SSF55681">
    <property type="entry name" value="Class II aaRS and biotin synthetases"/>
    <property type="match status" value="1"/>
</dbReference>
<dbReference type="GO" id="GO:0004816">
    <property type="term" value="F:asparagine-tRNA ligase activity"/>
    <property type="evidence" value="ECO:0007669"/>
    <property type="project" value="UniProtKB-EC"/>
</dbReference>
<evidence type="ECO:0000256" key="6">
    <source>
        <dbReference type="ARBA" id="ARBA00022917"/>
    </source>
</evidence>
<accession>A0A2G9HTU9</accession>
<dbReference type="GO" id="GO:0006421">
    <property type="term" value="P:asparaginyl-tRNA aminoacylation"/>
    <property type="evidence" value="ECO:0007669"/>
    <property type="project" value="InterPro"/>
</dbReference>
<keyword evidence="3 10" id="KW-0436">Ligase</keyword>
<dbReference type="InterPro" id="IPR045864">
    <property type="entry name" value="aa-tRNA-synth_II/BPL/LPL"/>
</dbReference>
<dbReference type="STRING" id="429701.A0A2G9HTU9"/>
<dbReference type="Gene3D" id="3.30.930.10">
    <property type="entry name" value="Bira Bifunctional Protein, Domain 2"/>
    <property type="match status" value="1"/>
</dbReference>
<feature type="domain" description="Aminoacyl-tRNA synthetase class II (D/K/N)" evidence="9">
    <location>
        <begin position="192"/>
        <end position="248"/>
    </location>
</feature>
<proteinExistence type="inferred from homology"/>
<comment type="caution">
    <text evidence="10">The sequence shown here is derived from an EMBL/GenBank/DDBJ whole genome shotgun (WGS) entry which is preliminary data.</text>
</comment>
<dbReference type="AlphaFoldDB" id="A0A2G9HTU9"/>
<organism evidence="10 11">
    <name type="scientific">Handroanthus impetiginosus</name>
    <dbReference type="NCBI Taxonomy" id="429701"/>
    <lineage>
        <taxon>Eukaryota</taxon>
        <taxon>Viridiplantae</taxon>
        <taxon>Streptophyta</taxon>
        <taxon>Embryophyta</taxon>
        <taxon>Tracheophyta</taxon>
        <taxon>Spermatophyta</taxon>
        <taxon>Magnoliopsida</taxon>
        <taxon>eudicotyledons</taxon>
        <taxon>Gunneridae</taxon>
        <taxon>Pentapetalae</taxon>
        <taxon>asterids</taxon>
        <taxon>lamiids</taxon>
        <taxon>Lamiales</taxon>
        <taxon>Bignoniaceae</taxon>
        <taxon>Crescentiina</taxon>
        <taxon>Tabebuia alliance</taxon>
        <taxon>Handroanthus</taxon>
    </lineage>
</organism>
<dbReference type="PANTHER" id="PTHR22594">
    <property type="entry name" value="ASPARTYL/LYSYL-TRNA SYNTHETASE"/>
    <property type="match status" value="1"/>
</dbReference>
<reference evidence="11" key="1">
    <citation type="journal article" date="2018" name="Gigascience">
        <title>Genome assembly of the Pink Ipe (Handroanthus impetiginosus, Bignoniaceae), a highly valued, ecologically keystone Neotropical timber forest tree.</title>
        <authorList>
            <person name="Silva-Junior O.B."/>
            <person name="Grattapaglia D."/>
            <person name="Novaes E."/>
            <person name="Collevatti R.G."/>
        </authorList>
    </citation>
    <scope>NUCLEOTIDE SEQUENCE [LARGE SCALE GENOMIC DNA]</scope>
    <source>
        <strain evidence="11">cv. UFG-1</strain>
    </source>
</reference>
<evidence type="ECO:0000259" key="9">
    <source>
        <dbReference type="Pfam" id="PF00152"/>
    </source>
</evidence>
<keyword evidence="11" id="KW-1185">Reference proteome</keyword>
<evidence type="ECO:0000256" key="1">
    <source>
        <dbReference type="ARBA" id="ARBA00008226"/>
    </source>
</evidence>
<dbReference type="EC" id="6.1.1.22" evidence="2"/>
<feature type="coiled-coil region" evidence="8">
    <location>
        <begin position="265"/>
        <end position="312"/>
    </location>
</feature>
<dbReference type="NCBIfam" id="NF003037">
    <property type="entry name" value="PRK03932.1"/>
    <property type="match status" value="1"/>
</dbReference>
<evidence type="ECO:0000313" key="11">
    <source>
        <dbReference type="Proteomes" id="UP000231279"/>
    </source>
</evidence>
<keyword evidence="7 10" id="KW-0030">Aminoacyl-tRNA synthetase</keyword>
<dbReference type="Pfam" id="PF00152">
    <property type="entry name" value="tRNA-synt_2"/>
    <property type="match status" value="2"/>
</dbReference>
<evidence type="ECO:0000256" key="2">
    <source>
        <dbReference type="ARBA" id="ARBA00012816"/>
    </source>
</evidence>
<protein>
    <recommendedName>
        <fullName evidence="2">asparagine--tRNA ligase</fullName>
        <ecNumber evidence="2">6.1.1.22</ecNumber>
    </recommendedName>
</protein>
<comment type="similarity">
    <text evidence="1">Belongs to the class-II aminoacyl-tRNA synthetase family.</text>
</comment>
<evidence type="ECO:0000256" key="5">
    <source>
        <dbReference type="ARBA" id="ARBA00022840"/>
    </source>
</evidence>
<dbReference type="InterPro" id="IPR004364">
    <property type="entry name" value="Aa-tRNA-synt_II"/>
</dbReference>
<feature type="domain" description="Aminoacyl-tRNA synthetase class II (D/K/N)" evidence="9">
    <location>
        <begin position="327"/>
        <end position="588"/>
    </location>
</feature>
<evidence type="ECO:0000256" key="4">
    <source>
        <dbReference type="ARBA" id="ARBA00022741"/>
    </source>
</evidence>
<name>A0A2G9HTU9_9LAMI</name>
<dbReference type="Proteomes" id="UP000231279">
    <property type="component" value="Unassembled WGS sequence"/>
</dbReference>
<dbReference type="PANTHER" id="PTHR22594:SF36">
    <property type="entry name" value="ASPARAGINE--TRNA LIGASE, CYTOPLASMIC 2"/>
    <property type="match status" value="1"/>
</dbReference>
<dbReference type="InterPro" id="IPR004522">
    <property type="entry name" value="Asn-tRNA-ligase"/>
</dbReference>
<dbReference type="GO" id="GO:0005524">
    <property type="term" value="F:ATP binding"/>
    <property type="evidence" value="ECO:0007669"/>
    <property type="project" value="UniProtKB-KW"/>
</dbReference>
<dbReference type="OrthoDB" id="1931232at2759"/>
<evidence type="ECO:0000256" key="3">
    <source>
        <dbReference type="ARBA" id="ARBA00022598"/>
    </source>
</evidence>
<gene>
    <name evidence="10" type="ORF">CDL12_06371</name>
</gene>
<keyword evidence="6" id="KW-0648">Protein biosynthesis</keyword>
<evidence type="ECO:0000313" key="10">
    <source>
        <dbReference type="EMBL" id="PIN20947.1"/>
    </source>
</evidence>
<keyword evidence="5" id="KW-0067">ATP-binding</keyword>
<dbReference type="GO" id="GO:0005739">
    <property type="term" value="C:mitochondrion"/>
    <property type="evidence" value="ECO:0007669"/>
    <property type="project" value="TreeGrafter"/>
</dbReference>
<keyword evidence="8" id="KW-0175">Coiled coil</keyword>
<evidence type="ECO:0000256" key="7">
    <source>
        <dbReference type="ARBA" id="ARBA00023146"/>
    </source>
</evidence>
<sequence length="595" mass="66738">MASDGQAPIEAPVLPLSKYSKRVLLKMILGRSDGGLGLMGQKVVVGGWVKSSREFRMAPEVVEPKESCLETKLTFFQSILIVFIGEHRGRDKLDAILPKPPQRSISILQVGDGSCASNLQVIVESYLAPPSEVMPTGTCILAEGLLQKPSLQGKGTIELKAEKILHIGLVEMDSYPLSKKSLPLELLRDSAHFRPRTTTVASVMRIRSALTQAIHAFFQENGFFHVQVPIITTTDCEGLGKNFQVTTLLDEEKLEDQTIVEDVRLENIKASIKEKSEKVEELKRSPSNKEALAAAIQDLKKASDLVSHLEAKQKAKSGKSAKVDFSEDFFSCKTYLTASGRLHLESFASALGNVYSFGPRFNATKSNSKKLLAEMWILDLEMAFSQLEDSMECASDFLKFICKWMLENCEEDLKFVAKRIDKLVVHRLRLIATDSFEKISYTEAVEVLKQITERKFEKEVQWGSPFGEEHESYLTDEIYKKPLIIYNHPKELAPFYVHLNDDGKTAAAFDVIVPKVGSLIRGGQNEERLNILSTRIEELGLEKQQYEWYLDLRRHGAVRSSGFSFFFDPLILYATGLNDARDAVPFPRSFGKANN</sequence>
<evidence type="ECO:0000256" key="8">
    <source>
        <dbReference type="SAM" id="Coils"/>
    </source>
</evidence>